<dbReference type="AlphaFoldDB" id="A0A0F6W997"/>
<dbReference type="InterPro" id="IPR011990">
    <property type="entry name" value="TPR-like_helical_dom_sf"/>
</dbReference>
<feature type="domain" description="Peptidase C39" evidence="1">
    <location>
        <begin position="285"/>
        <end position="415"/>
    </location>
</feature>
<sequence>MTMTPEQILDAVDADLGAERYAQASQKITSLGSLAALPPALWGRAVLRSLRCRLLAGEPVDRIAIDARAQLVRAEDPKVRARLHTEIAYSFVAKRCEALAREEVEHARVAWPEGSVWATALSWVALRFDHRDEALARAEEGTRLEEPESAQMLLARVHYVCGRFDAALSTLGSLVDAPRHRVAALRLRADVDRVRGDWQGFLDHVARILEVTPGGAHRRRDQLDRASALFALGRREEGAEVYRALWREDADDGEGRFAREVLNHLERGAAGERKRVMLPAFPTVQQKRNYCGPASLELVLRSLGIDVDQDRIAPEVKGDRGSTLHAMTTYLESHGLVTRRFEGDASRFRACLELGLPVIVEEEYSTTSHVAVMIGVDEELGLLFVQDPMTHVTSERLIHTQGSLGKLYRNAAIVAFRAGDEKAIAALDAAGVKDAEHIRIIDSCATPDVERDPEEILRRCDRAIALERDYPLAWNRRTHALFRHFAQYRAQTNLARFLAALREARVRYHDQEWPHQIHGWYLMDEGRWEEALIELEEALRLDPGDSNNAQDIAECHMSMKRRADADAAFWKTLTIDPTHARATENFASHALEGGAIELAEHLSRCARVMAPNNPFNWMTASKIAEKLGKRDEAITLARKCMEISPRYTYGAIHLAQMLSTDRDDAQRDEALEIVSRLSREAPLWFEPRWRAAQMLEERGRIQEAVDLLVAGLEIAQDEPVDLLRTLTAILHDAGDTEREVEYAERFAMARPTVGMLGVLFDVLERADRHARLLEVLHDFHAQSPDSPYACAQLAARVVGQDDDDAQAIALFEKAVQGSPTYAWARRCLATLKGRDDADGAIALLARAPGAKDAYVELDRAAQLVEVRRWDEASDVLAPFEGQLGWSGQELRNRIVLRDREAKDALDPSSSELRAQLAFAGSLGRFDVVREIDARLPADDASARTILIASTDGWDELRPLVDARLARLEGDPRAVHYDRTWAYAVLAGSRAVSGDRAAFDALIAHERNPKLLVASISTAHHVRHAELVRAAREAIAMLGEDRAETWITRARLRASEGAHEAAIEAAQIATERFPHSLAGWSMLAVELLMVDRLDEAQHAARRGARGWQPWVAEHEAAGLVALVRGDRELAAKHAHAAYSRLVARGFAEDTFPLVVALRAALGGDEARLEWARVQPDLHRDPSAPLWGRLAEIARAARAVST</sequence>
<dbReference type="PANTHER" id="PTHR12558">
    <property type="entry name" value="CELL DIVISION CYCLE 16,23,27"/>
    <property type="match status" value="1"/>
</dbReference>
<dbReference type="GO" id="GO:0006508">
    <property type="term" value="P:proteolysis"/>
    <property type="evidence" value="ECO:0007669"/>
    <property type="project" value="InterPro"/>
</dbReference>
<dbReference type="Proteomes" id="UP000034883">
    <property type="component" value="Chromosome"/>
</dbReference>
<accession>A0A0F6W997</accession>
<dbReference type="OrthoDB" id="5417479at2"/>
<dbReference type="RefSeq" id="WP_157069994.1">
    <property type="nucleotide sequence ID" value="NZ_CP011125.1"/>
</dbReference>
<dbReference type="GO" id="GO:0005524">
    <property type="term" value="F:ATP binding"/>
    <property type="evidence" value="ECO:0007669"/>
    <property type="project" value="InterPro"/>
</dbReference>
<dbReference type="KEGG" id="samy:DB32_007751"/>
<dbReference type="Gene3D" id="1.25.40.10">
    <property type="entry name" value="Tetratricopeptide repeat domain"/>
    <property type="match status" value="5"/>
</dbReference>
<evidence type="ECO:0000313" key="2">
    <source>
        <dbReference type="EMBL" id="AKF10602.1"/>
    </source>
</evidence>
<dbReference type="InterPro" id="IPR019734">
    <property type="entry name" value="TPR_rpt"/>
</dbReference>
<evidence type="ECO:0000313" key="3">
    <source>
        <dbReference type="Proteomes" id="UP000034883"/>
    </source>
</evidence>
<dbReference type="GO" id="GO:0008233">
    <property type="term" value="F:peptidase activity"/>
    <property type="evidence" value="ECO:0007669"/>
    <property type="project" value="InterPro"/>
</dbReference>
<dbReference type="EMBL" id="CP011125">
    <property type="protein sequence ID" value="AKF10602.1"/>
    <property type="molecule type" value="Genomic_DNA"/>
</dbReference>
<gene>
    <name evidence="2" type="ORF">DB32_007751</name>
</gene>
<dbReference type="Pfam" id="PF13529">
    <property type="entry name" value="Peptidase_C39_2"/>
    <property type="match status" value="1"/>
</dbReference>
<proteinExistence type="predicted"/>
<dbReference type="Gene3D" id="3.90.70.10">
    <property type="entry name" value="Cysteine proteinases"/>
    <property type="match status" value="1"/>
</dbReference>
<protein>
    <submittedName>
        <fullName evidence="2">TPR Domain containing protein</fullName>
    </submittedName>
</protein>
<keyword evidence="3" id="KW-1185">Reference proteome</keyword>
<dbReference type="Pfam" id="PF13181">
    <property type="entry name" value="TPR_8"/>
    <property type="match status" value="1"/>
</dbReference>
<dbReference type="GO" id="GO:0016020">
    <property type="term" value="C:membrane"/>
    <property type="evidence" value="ECO:0007669"/>
    <property type="project" value="InterPro"/>
</dbReference>
<organism evidence="2 3">
    <name type="scientific">Sandaracinus amylolyticus</name>
    <dbReference type="NCBI Taxonomy" id="927083"/>
    <lineage>
        <taxon>Bacteria</taxon>
        <taxon>Pseudomonadati</taxon>
        <taxon>Myxococcota</taxon>
        <taxon>Polyangia</taxon>
        <taxon>Polyangiales</taxon>
        <taxon>Sandaracinaceae</taxon>
        <taxon>Sandaracinus</taxon>
    </lineage>
</organism>
<evidence type="ECO:0000259" key="1">
    <source>
        <dbReference type="PROSITE" id="PS50990"/>
    </source>
</evidence>
<dbReference type="PANTHER" id="PTHR12558:SF13">
    <property type="entry name" value="CELL DIVISION CYCLE PROTEIN 27 HOMOLOG"/>
    <property type="match status" value="1"/>
</dbReference>
<dbReference type="PROSITE" id="PS50990">
    <property type="entry name" value="PEPTIDASE_C39"/>
    <property type="match status" value="1"/>
</dbReference>
<dbReference type="SUPFAM" id="SSF48452">
    <property type="entry name" value="TPR-like"/>
    <property type="match status" value="3"/>
</dbReference>
<reference evidence="2 3" key="1">
    <citation type="submission" date="2015-03" db="EMBL/GenBank/DDBJ databases">
        <title>Genome assembly of Sandaracinus amylolyticus DSM 53668.</title>
        <authorList>
            <person name="Sharma G."/>
            <person name="Subramanian S."/>
        </authorList>
    </citation>
    <scope>NUCLEOTIDE SEQUENCE [LARGE SCALE GENOMIC DNA]</scope>
    <source>
        <strain evidence="2 3">DSM 53668</strain>
    </source>
</reference>
<dbReference type="SMART" id="SM00028">
    <property type="entry name" value="TPR"/>
    <property type="match status" value="5"/>
</dbReference>
<dbReference type="STRING" id="927083.DB32_007751"/>
<name>A0A0F6W997_9BACT</name>
<dbReference type="Pfam" id="PF14559">
    <property type="entry name" value="TPR_19"/>
    <property type="match status" value="1"/>
</dbReference>
<dbReference type="InterPro" id="IPR039564">
    <property type="entry name" value="Peptidase_C39-like"/>
</dbReference>
<dbReference type="InterPro" id="IPR005074">
    <property type="entry name" value="Peptidase_C39"/>
</dbReference>